<feature type="domain" description="ABC transmembrane type-1" evidence="8">
    <location>
        <begin position="93"/>
        <end position="304"/>
    </location>
</feature>
<evidence type="ECO:0000256" key="3">
    <source>
        <dbReference type="ARBA" id="ARBA00022475"/>
    </source>
</evidence>
<evidence type="ECO:0000256" key="5">
    <source>
        <dbReference type="ARBA" id="ARBA00022989"/>
    </source>
</evidence>
<dbReference type="CDD" id="cd06261">
    <property type="entry name" value="TM_PBP2"/>
    <property type="match status" value="1"/>
</dbReference>
<dbReference type="SUPFAM" id="SSF161098">
    <property type="entry name" value="MetI-like"/>
    <property type="match status" value="1"/>
</dbReference>
<organism evidence="9 10">
    <name type="scientific">Paenibacillus mucilaginosus (strain KNP414)</name>
    <dbReference type="NCBI Taxonomy" id="1036673"/>
    <lineage>
        <taxon>Bacteria</taxon>
        <taxon>Bacillati</taxon>
        <taxon>Bacillota</taxon>
        <taxon>Bacilli</taxon>
        <taxon>Bacillales</taxon>
        <taxon>Paenibacillaceae</taxon>
        <taxon>Paenibacillus</taxon>
    </lineage>
</organism>
<evidence type="ECO:0000256" key="1">
    <source>
        <dbReference type="ARBA" id="ARBA00004651"/>
    </source>
</evidence>
<accession>F8FNA3</accession>
<dbReference type="AlphaFoldDB" id="F8FNA3"/>
<feature type="transmembrane region" description="Helical" evidence="7">
    <location>
        <begin position="129"/>
        <end position="154"/>
    </location>
</feature>
<dbReference type="RefSeq" id="WP_013914106.1">
    <property type="nucleotide sequence ID" value="NC_015690.1"/>
</dbReference>
<feature type="transmembrane region" description="Helical" evidence="7">
    <location>
        <begin position="285"/>
        <end position="308"/>
    </location>
</feature>
<comment type="subcellular location">
    <subcellularLocation>
        <location evidence="1 7">Cell membrane</location>
        <topology evidence="1 7">Multi-pass membrane protein</topology>
    </subcellularLocation>
</comment>
<dbReference type="PROSITE" id="PS50928">
    <property type="entry name" value="ABC_TM1"/>
    <property type="match status" value="1"/>
</dbReference>
<dbReference type="InterPro" id="IPR035906">
    <property type="entry name" value="MetI-like_sf"/>
</dbReference>
<evidence type="ECO:0000313" key="9">
    <source>
        <dbReference type="EMBL" id="AEI38940.1"/>
    </source>
</evidence>
<evidence type="ECO:0000256" key="2">
    <source>
        <dbReference type="ARBA" id="ARBA00022448"/>
    </source>
</evidence>
<dbReference type="Pfam" id="PF00528">
    <property type="entry name" value="BPD_transp_1"/>
    <property type="match status" value="1"/>
</dbReference>
<evidence type="ECO:0000256" key="6">
    <source>
        <dbReference type="ARBA" id="ARBA00023136"/>
    </source>
</evidence>
<keyword evidence="2 7" id="KW-0813">Transport</keyword>
<keyword evidence="6 7" id="KW-0472">Membrane</keyword>
<evidence type="ECO:0000256" key="7">
    <source>
        <dbReference type="RuleBase" id="RU363032"/>
    </source>
</evidence>
<name>F8FNA3_PAEMK</name>
<dbReference type="PANTHER" id="PTHR43163:SF9">
    <property type="entry name" value="ABC TRANSPORTER PERMEASE PROTEIN"/>
    <property type="match status" value="1"/>
</dbReference>
<feature type="transmembrane region" description="Helical" evidence="7">
    <location>
        <begin position="88"/>
        <end position="117"/>
    </location>
</feature>
<dbReference type="InterPro" id="IPR000515">
    <property type="entry name" value="MetI-like"/>
</dbReference>
<feature type="transmembrane region" description="Helical" evidence="7">
    <location>
        <begin position="185"/>
        <end position="204"/>
    </location>
</feature>
<dbReference type="EMBL" id="CP002869">
    <property type="protein sequence ID" value="AEI38940.1"/>
    <property type="molecule type" value="Genomic_DNA"/>
</dbReference>
<feature type="transmembrane region" description="Helical" evidence="7">
    <location>
        <begin position="9"/>
        <end position="29"/>
    </location>
</feature>
<comment type="similarity">
    <text evidence="7">Belongs to the binding-protein-dependent transport system permease family.</text>
</comment>
<keyword evidence="5 7" id="KW-1133">Transmembrane helix</keyword>
<evidence type="ECO:0000259" key="8">
    <source>
        <dbReference type="PROSITE" id="PS50928"/>
    </source>
</evidence>
<reference evidence="10" key="1">
    <citation type="submission" date="2011-06" db="EMBL/GenBank/DDBJ databases">
        <title>Complete genome sequence of Paenibacillus mucilaginosus KNP414.</title>
        <authorList>
            <person name="Wang J."/>
            <person name="Hu S."/>
            <person name="Hu X."/>
            <person name="Zhang B."/>
            <person name="Dong D."/>
            <person name="Zhang S."/>
            <person name="Zhao K."/>
            <person name="Wu D."/>
        </authorList>
    </citation>
    <scope>NUCLEOTIDE SEQUENCE [LARGE SCALE GENOMIC DNA]</scope>
    <source>
        <strain evidence="10">KNP414</strain>
    </source>
</reference>
<dbReference type="GO" id="GO:0005886">
    <property type="term" value="C:plasma membrane"/>
    <property type="evidence" value="ECO:0007669"/>
    <property type="project" value="UniProtKB-SubCell"/>
</dbReference>
<evidence type="ECO:0000313" key="10">
    <source>
        <dbReference type="Proteomes" id="UP000006620"/>
    </source>
</evidence>
<dbReference type="Proteomes" id="UP000006620">
    <property type="component" value="Chromosome"/>
</dbReference>
<keyword evidence="3" id="KW-1003">Cell membrane</keyword>
<reference evidence="9 10" key="2">
    <citation type="journal article" date="2013" name="Genome Announc.">
        <title>Genome Sequence of Growth-Improving Paenibacillus mucilaginosus Strain KNP414.</title>
        <authorList>
            <person name="Lu J.J."/>
            <person name="Wang J.F."/>
            <person name="Hu X.F."/>
        </authorList>
    </citation>
    <scope>NUCLEOTIDE SEQUENCE [LARGE SCALE GENOMIC DNA]</scope>
    <source>
        <strain evidence="9 10">KNP414</strain>
    </source>
</reference>
<protein>
    <submittedName>
        <fullName evidence="9">ABC transporter permease protein</fullName>
    </submittedName>
</protein>
<dbReference type="GO" id="GO:0055085">
    <property type="term" value="P:transmembrane transport"/>
    <property type="evidence" value="ECO:0007669"/>
    <property type="project" value="InterPro"/>
</dbReference>
<dbReference type="PANTHER" id="PTHR43163">
    <property type="entry name" value="DIPEPTIDE TRANSPORT SYSTEM PERMEASE PROTEIN DPPB-RELATED"/>
    <property type="match status" value="1"/>
</dbReference>
<dbReference type="KEGG" id="pms:KNP414_00315"/>
<evidence type="ECO:0000256" key="4">
    <source>
        <dbReference type="ARBA" id="ARBA00022692"/>
    </source>
</evidence>
<keyword evidence="4 7" id="KW-0812">Transmembrane</keyword>
<gene>
    <name evidence="9" type="ordered locus">KNP414_00315</name>
</gene>
<dbReference type="HOGENOM" id="CLU_036879_1_0_9"/>
<proteinExistence type="inferred from homology"/>
<dbReference type="PATRIC" id="fig|1036673.3.peg.272"/>
<sequence length="318" mass="34972">MPSYLLNRLFYIVVTLLGASLLIFALYAMTPGDFVDSSPKLTEARKLELKALYGLDKPLVARYFTWLGQAVKGDLGFSLQHQKPVTSLIFHFIGNSFLIAFASLVLTWAAAIAVGLLSAVRQHSWFDALVTLFVFGAMSLPAFFIGLLAIKIFAVDLGWLPPGGMITTGSRSTGLAYALEVADHMFLPVVVLALLSVGSLTRYFRTNLLEVIRQDFVRTARAKGLKERTVLCKHALRSALLPAITLMGFEIPALFGGAIITEKVFNWPGIGSVYMQAFAVRDYPVLMGFTMFIAALTVVSNLIADLLYRLADPRIRLK</sequence>
<feature type="transmembrane region" description="Helical" evidence="7">
    <location>
        <begin position="239"/>
        <end position="260"/>
    </location>
</feature>
<dbReference type="Gene3D" id="1.10.3720.10">
    <property type="entry name" value="MetI-like"/>
    <property type="match status" value="1"/>
</dbReference>